<dbReference type="Gene3D" id="1.10.8.960">
    <property type="match status" value="1"/>
</dbReference>
<dbReference type="EC" id="6.3.2.2" evidence="3 10"/>
<dbReference type="VEuPathDB" id="VectorBase:LDEU004943"/>
<protein>
    <recommendedName>
        <fullName evidence="3 10">Glutamate--cysteine ligase</fullName>
        <ecNumber evidence="3 10">6.3.2.2</ecNumber>
    </recommendedName>
    <alternativeName>
        <fullName evidence="9 10">Gamma-ECS</fullName>
    </alternativeName>
    <alternativeName>
        <fullName evidence="8 10">Gamma-glutamylcysteine synthetase</fullName>
    </alternativeName>
</protein>
<dbReference type="AlphaFoldDB" id="A0A443SHV0"/>
<evidence type="ECO:0000256" key="4">
    <source>
        <dbReference type="ARBA" id="ARBA00022598"/>
    </source>
</evidence>
<name>A0A443SHV0_9ACAR</name>
<dbReference type="STRING" id="299467.A0A443SHV0"/>
<dbReference type="GO" id="GO:0005524">
    <property type="term" value="F:ATP binding"/>
    <property type="evidence" value="ECO:0007669"/>
    <property type="project" value="UniProtKB-UniRule"/>
</dbReference>
<dbReference type="Gene3D" id="3.30.590.50">
    <property type="match status" value="2"/>
</dbReference>
<evidence type="ECO:0000256" key="2">
    <source>
        <dbReference type="ARBA" id="ARBA00008100"/>
    </source>
</evidence>
<evidence type="ECO:0000256" key="1">
    <source>
        <dbReference type="ARBA" id="ARBA00005006"/>
    </source>
</evidence>
<evidence type="ECO:0000256" key="3">
    <source>
        <dbReference type="ARBA" id="ARBA00012220"/>
    </source>
</evidence>
<feature type="non-terminal residue" evidence="11">
    <location>
        <position position="473"/>
    </location>
</feature>
<comment type="caution">
    <text evidence="11">The sequence shown here is derived from an EMBL/GenBank/DDBJ whole genome shotgun (WGS) entry which is preliminary data.</text>
</comment>
<dbReference type="Proteomes" id="UP000288716">
    <property type="component" value="Unassembled WGS sequence"/>
</dbReference>
<comment type="pathway">
    <text evidence="1 10">Sulfur metabolism; glutathione biosynthesis; glutathione from L-cysteine and L-glutamate: step 1/2.</text>
</comment>
<evidence type="ECO:0000256" key="10">
    <source>
        <dbReference type="RuleBase" id="RU367135"/>
    </source>
</evidence>
<keyword evidence="6 10" id="KW-0547">Nucleotide-binding</keyword>
<dbReference type="UniPathway" id="UPA00142">
    <property type="reaction ID" value="UER00209"/>
</dbReference>
<reference evidence="11 12" key="1">
    <citation type="journal article" date="2018" name="Gigascience">
        <title>Genomes of trombidid mites reveal novel predicted allergens and laterally-transferred genes associated with secondary metabolism.</title>
        <authorList>
            <person name="Dong X."/>
            <person name="Chaisiri K."/>
            <person name="Xia D."/>
            <person name="Armstrong S.D."/>
            <person name="Fang Y."/>
            <person name="Donnelly M.J."/>
            <person name="Kadowaki T."/>
            <person name="McGarry J.W."/>
            <person name="Darby A.C."/>
            <person name="Makepeace B.L."/>
        </authorList>
    </citation>
    <scope>NUCLEOTIDE SEQUENCE [LARGE SCALE GENOMIC DNA]</scope>
    <source>
        <strain evidence="11">UoL-UT</strain>
    </source>
</reference>
<dbReference type="GO" id="GO:0006750">
    <property type="term" value="P:glutathione biosynthetic process"/>
    <property type="evidence" value="ECO:0007669"/>
    <property type="project" value="UniProtKB-UniRule"/>
</dbReference>
<evidence type="ECO:0000256" key="7">
    <source>
        <dbReference type="ARBA" id="ARBA00022840"/>
    </source>
</evidence>
<dbReference type="EMBL" id="NCKV01002254">
    <property type="protein sequence ID" value="RWS27097.1"/>
    <property type="molecule type" value="Genomic_DNA"/>
</dbReference>
<evidence type="ECO:0000313" key="12">
    <source>
        <dbReference type="Proteomes" id="UP000288716"/>
    </source>
</evidence>
<comment type="catalytic activity">
    <reaction evidence="10">
        <text>L-cysteine + L-glutamate + ATP = gamma-L-glutamyl-L-cysteine + ADP + phosphate + H(+)</text>
        <dbReference type="Rhea" id="RHEA:13285"/>
        <dbReference type="ChEBI" id="CHEBI:15378"/>
        <dbReference type="ChEBI" id="CHEBI:29985"/>
        <dbReference type="ChEBI" id="CHEBI:30616"/>
        <dbReference type="ChEBI" id="CHEBI:35235"/>
        <dbReference type="ChEBI" id="CHEBI:43474"/>
        <dbReference type="ChEBI" id="CHEBI:58173"/>
        <dbReference type="ChEBI" id="CHEBI:456216"/>
        <dbReference type="EC" id="6.3.2.2"/>
    </reaction>
</comment>
<evidence type="ECO:0000313" key="11">
    <source>
        <dbReference type="EMBL" id="RWS27097.1"/>
    </source>
</evidence>
<organism evidence="11 12">
    <name type="scientific">Leptotrombidium deliense</name>
    <dbReference type="NCBI Taxonomy" id="299467"/>
    <lineage>
        <taxon>Eukaryota</taxon>
        <taxon>Metazoa</taxon>
        <taxon>Ecdysozoa</taxon>
        <taxon>Arthropoda</taxon>
        <taxon>Chelicerata</taxon>
        <taxon>Arachnida</taxon>
        <taxon>Acari</taxon>
        <taxon>Acariformes</taxon>
        <taxon>Trombidiformes</taxon>
        <taxon>Prostigmata</taxon>
        <taxon>Anystina</taxon>
        <taxon>Parasitengona</taxon>
        <taxon>Trombiculoidea</taxon>
        <taxon>Trombiculidae</taxon>
        <taxon>Leptotrombidium</taxon>
    </lineage>
</organism>
<evidence type="ECO:0000256" key="6">
    <source>
        <dbReference type="ARBA" id="ARBA00022741"/>
    </source>
</evidence>
<accession>A0A443SHV0</accession>
<keyword evidence="4 10" id="KW-0436">Ligase</keyword>
<evidence type="ECO:0000256" key="8">
    <source>
        <dbReference type="ARBA" id="ARBA00030585"/>
    </source>
</evidence>
<sequence>LGCQQFYTSDVEIDFKNTITGSLFLPDSIIFPHLRYKLPFSISSKFDKKFCRHIIESIRRRRNRKVSINIPIFRDVNTKQPFVEYFNDEHDETSMADHIYMDSSCFGLSCCCLQVTFQASNLNEAKLLYDQLASLCPIALALTAASPIFRGYLSDQDCRWNVISASMDDRTEDELGIAPLHKKTFRSRHGSIDSYISDYGRQYNDISLVYNEEYYDQMLNAGVDDLVAKHVAHLFTRDPLLIFKDTMREGFENNMHHFEAIIINIQNINSSVWKSMRLKPPSTNLEIGWRVEFRTMDVQFTEFENAAFAVFIMLLTRIILTYNLNFLMPISKVDENMQYAQKRDAIKQSKFWFRKDIIAESNQLEPVCFCQTDHFKVGNKASDAIILMSMDEIINGNKDKFPGLVPLIRKYLMDIETDLETKFVAHHKEYQKDSVVNETINFDLLKTVNSIAKGEIICEDLFDSHFTETSFYA</sequence>
<keyword evidence="12" id="KW-1185">Reference proteome</keyword>
<keyword evidence="5 10" id="KW-0317">Glutathione biosynthesis</keyword>
<comment type="similarity">
    <text evidence="2 10">Belongs to the glutamate--cysteine ligase type 3 family.</text>
</comment>
<gene>
    <name evidence="11" type="ORF">B4U80_08727</name>
</gene>
<dbReference type="GO" id="GO:0017109">
    <property type="term" value="C:glutamate-cysteine ligase complex"/>
    <property type="evidence" value="ECO:0007669"/>
    <property type="project" value="TreeGrafter"/>
</dbReference>
<dbReference type="PANTHER" id="PTHR11164:SF0">
    <property type="entry name" value="GLUTAMATE--CYSTEINE LIGASE CATALYTIC SUBUNIT"/>
    <property type="match status" value="1"/>
</dbReference>
<dbReference type="Pfam" id="PF03074">
    <property type="entry name" value="GCS"/>
    <property type="match status" value="2"/>
</dbReference>
<dbReference type="InterPro" id="IPR004308">
    <property type="entry name" value="GCS"/>
</dbReference>
<dbReference type="GO" id="GO:0004357">
    <property type="term" value="F:glutamate-cysteine ligase activity"/>
    <property type="evidence" value="ECO:0007669"/>
    <property type="project" value="UniProtKB-UniRule"/>
</dbReference>
<dbReference type="OrthoDB" id="7939818at2759"/>
<evidence type="ECO:0000256" key="5">
    <source>
        <dbReference type="ARBA" id="ARBA00022684"/>
    </source>
</evidence>
<dbReference type="InterPro" id="IPR014746">
    <property type="entry name" value="Gln_synth/guanido_kin_cat_dom"/>
</dbReference>
<keyword evidence="7 10" id="KW-0067">ATP-binding</keyword>
<feature type="non-terminal residue" evidence="11">
    <location>
        <position position="1"/>
    </location>
</feature>
<dbReference type="SUPFAM" id="SSF55931">
    <property type="entry name" value="Glutamine synthetase/guanido kinase"/>
    <property type="match status" value="1"/>
</dbReference>
<dbReference type="PANTHER" id="PTHR11164">
    <property type="entry name" value="GLUTAMATE CYSTEINE LIGASE"/>
    <property type="match status" value="1"/>
</dbReference>
<evidence type="ECO:0000256" key="9">
    <source>
        <dbReference type="ARBA" id="ARBA00032122"/>
    </source>
</evidence>
<proteinExistence type="inferred from homology"/>